<dbReference type="PANTHER" id="PTHR46268">
    <property type="entry name" value="STRESS RESPONSE PROTEIN NHAX"/>
    <property type="match status" value="1"/>
</dbReference>
<dbReference type="Proteomes" id="UP000070433">
    <property type="component" value="Chromosome"/>
</dbReference>
<dbReference type="InterPro" id="IPR006016">
    <property type="entry name" value="UspA"/>
</dbReference>
<dbReference type="EMBL" id="CP010951">
    <property type="protein sequence ID" value="AMO22439.1"/>
    <property type="molecule type" value="Genomic_DNA"/>
</dbReference>
<dbReference type="InterPro" id="IPR006015">
    <property type="entry name" value="Universal_stress_UspA"/>
</dbReference>
<dbReference type="PANTHER" id="PTHR46268:SF15">
    <property type="entry name" value="UNIVERSAL STRESS PROTEIN HP_0031"/>
    <property type="match status" value="1"/>
</dbReference>
<dbReference type="PATRIC" id="fig|94132.3.peg.1086"/>
<dbReference type="SUPFAM" id="SSF52402">
    <property type="entry name" value="Adenine nucleotide alpha hydrolases-like"/>
    <property type="match status" value="2"/>
</dbReference>
<name>A0A127JR60_9BURK</name>
<dbReference type="OrthoDB" id="9804721at2"/>
<accession>A0A127JR60</accession>
<organism evidence="3 4">
    <name type="scientific">Ramlibacter tataouinensis</name>
    <dbReference type="NCBI Taxonomy" id="94132"/>
    <lineage>
        <taxon>Bacteria</taxon>
        <taxon>Pseudomonadati</taxon>
        <taxon>Pseudomonadota</taxon>
        <taxon>Betaproteobacteria</taxon>
        <taxon>Burkholderiales</taxon>
        <taxon>Comamonadaceae</taxon>
        <taxon>Ramlibacter</taxon>
    </lineage>
</organism>
<protein>
    <submittedName>
        <fullName evidence="3">Universal stress protein UspA</fullName>
    </submittedName>
</protein>
<dbReference type="CDD" id="cd00293">
    <property type="entry name" value="USP-like"/>
    <property type="match status" value="1"/>
</dbReference>
<evidence type="ECO:0000313" key="4">
    <source>
        <dbReference type="Proteomes" id="UP000070433"/>
    </source>
</evidence>
<gene>
    <name evidence="3" type="ORF">UC35_05400</name>
</gene>
<dbReference type="Pfam" id="PF00582">
    <property type="entry name" value="Usp"/>
    <property type="match status" value="2"/>
</dbReference>
<evidence type="ECO:0000313" key="3">
    <source>
        <dbReference type="EMBL" id="AMO22439.1"/>
    </source>
</evidence>
<dbReference type="PRINTS" id="PR01438">
    <property type="entry name" value="UNVRSLSTRESS"/>
</dbReference>
<feature type="domain" description="UspA" evidence="2">
    <location>
        <begin position="6"/>
        <end position="143"/>
    </location>
</feature>
<comment type="similarity">
    <text evidence="1">Belongs to the universal stress protein A family.</text>
</comment>
<sequence length="277" mass="29656">MSSPLKQLLVHFDDSPAALKRLDVARRLAAAQGGLVTALYAVTPTLMDVPFAAEAGAAAVAALRDIDCQRQQRARAGFELALDESPGVRAHWAEATAYPVAAALAAQAFYADLLVLGQPDPKLPDTRGLVESVLNASGKPALVVPHAETPQAVGETIAIAWKPAREAARALAAAVPLLQRAREVHVMSWGPQEDDGVRGSHLNLDGYLHERGIQPQWHREPAEPDFIGELLLSRAFDLGADLLVMGCYGHSRAREWVLGGASRTVLRSMTIPVLMAH</sequence>
<feature type="domain" description="UspA" evidence="2">
    <location>
        <begin position="230"/>
        <end position="276"/>
    </location>
</feature>
<proteinExistence type="inferred from homology"/>
<dbReference type="AlphaFoldDB" id="A0A127JR60"/>
<keyword evidence="4" id="KW-1185">Reference proteome</keyword>
<reference evidence="3 4" key="1">
    <citation type="journal article" date="2014" name="Int. J. Syst. Evol. Microbiol.">
        <title>Ramlibacter solisilvae sp. nov., isolated from forest soil, and emended description of the genus Ramlibacter.</title>
        <authorList>
            <person name="Lee H.J."/>
            <person name="Lee S.H."/>
            <person name="Lee S.S."/>
            <person name="Lee J.S."/>
            <person name="Kim Y."/>
            <person name="Kim S.C."/>
            <person name="Jeon C.O."/>
        </authorList>
    </citation>
    <scope>NUCLEOTIDE SEQUENCE [LARGE SCALE GENOMIC DNA]</scope>
    <source>
        <strain evidence="3 4">5-10</strain>
    </source>
</reference>
<evidence type="ECO:0000259" key="2">
    <source>
        <dbReference type="Pfam" id="PF00582"/>
    </source>
</evidence>
<dbReference type="Gene3D" id="3.40.50.12370">
    <property type="match status" value="1"/>
</dbReference>
<evidence type="ECO:0000256" key="1">
    <source>
        <dbReference type="ARBA" id="ARBA00008791"/>
    </source>
</evidence>
<dbReference type="RefSeq" id="WP_061496928.1">
    <property type="nucleotide sequence ID" value="NZ_CP010951.1"/>
</dbReference>